<reference evidence="2 3" key="1">
    <citation type="submission" date="2019-01" db="EMBL/GenBank/DDBJ databases">
        <title>PMF-metabolizing Aryl O-demethylase.</title>
        <authorList>
            <person name="Kim M."/>
        </authorList>
    </citation>
    <scope>NUCLEOTIDE SEQUENCE [LARGE SCALE GENOMIC DNA]</scope>
    <source>
        <strain evidence="2 3">PMF1</strain>
    </source>
</reference>
<protein>
    <submittedName>
        <fullName evidence="2">Putative methyltransferase YcgJ</fullName>
        <ecNumber evidence="2">2.1.1.-</ecNumber>
    </submittedName>
</protein>
<feature type="domain" description="Methyltransferase" evidence="1">
    <location>
        <begin position="44"/>
        <end position="190"/>
    </location>
</feature>
<evidence type="ECO:0000313" key="3">
    <source>
        <dbReference type="Proteomes" id="UP000289794"/>
    </source>
</evidence>
<dbReference type="KEGG" id="bpro:PMF13cell1_04028"/>
<dbReference type="GO" id="GO:0032259">
    <property type="term" value="P:methylation"/>
    <property type="evidence" value="ECO:0007669"/>
    <property type="project" value="UniProtKB-KW"/>
</dbReference>
<dbReference type="Pfam" id="PF13847">
    <property type="entry name" value="Methyltransf_31"/>
    <property type="match status" value="1"/>
</dbReference>
<dbReference type="Gene3D" id="3.40.50.150">
    <property type="entry name" value="Vaccinia Virus protein VP39"/>
    <property type="match status" value="1"/>
</dbReference>
<organism evidence="2 3">
    <name type="scientific">Blautia producta</name>
    <dbReference type="NCBI Taxonomy" id="33035"/>
    <lineage>
        <taxon>Bacteria</taxon>
        <taxon>Bacillati</taxon>
        <taxon>Bacillota</taxon>
        <taxon>Clostridia</taxon>
        <taxon>Lachnospirales</taxon>
        <taxon>Lachnospiraceae</taxon>
        <taxon>Blautia</taxon>
    </lineage>
</organism>
<dbReference type="InterPro" id="IPR025714">
    <property type="entry name" value="Methyltranfer_dom"/>
</dbReference>
<dbReference type="EMBL" id="CP035945">
    <property type="protein sequence ID" value="QBE98462.1"/>
    <property type="molecule type" value="Genomic_DNA"/>
</dbReference>
<dbReference type="AlphaFoldDB" id="A0A4P6M237"/>
<accession>A0A4P6M237</accession>
<keyword evidence="2" id="KW-0489">Methyltransferase</keyword>
<dbReference type="SUPFAM" id="SSF53335">
    <property type="entry name" value="S-adenosyl-L-methionine-dependent methyltransferases"/>
    <property type="match status" value="1"/>
</dbReference>
<gene>
    <name evidence="2" type="primary">ycgJ_2</name>
    <name evidence="2" type="ORF">PMF13cell1_04028</name>
</gene>
<dbReference type="EC" id="2.1.1.-" evidence="2"/>
<sequence length="251" mass="28929">MDIEKSILAAKKGFENSFSSGDFYNKQTQDEQHLNAILEFLPIKTGMKILDLGTGSGYLSFSIAKIHPENIVIGLDIVERALEANRIKAEKESIRNISFTNYDGIYFPFAVNEFDMVVSRYALHHFPDIQKSISEVSRVIKQGGYLFLSDPAPNANDTDRFVDEYMQLKKDGHIKFYTKDEWKKICEKAGLRYVKSFDSSIRFPKKKDTAYGFEKVLKKYPKSVIDGYDLEILENEIYITEQVNNILFIKQ</sequence>
<dbReference type="InterPro" id="IPR029063">
    <property type="entry name" value="SAM-dependent_MTases_sf"/>
</dbReference>
<name>A0A4P6M237_9FIRM</name>
<dbReference type="PANTHER" id="PTHR43591:SF24">
    <property type="entry name" value="2-METHOXY-6-POLYPRENYL-1,4-BENZOQUINOL METHYLASE, MITOCHONDRIAL"/>
    <property type="match status" value="1"/>
</dbReference>
<dbReference type="RefSeq" id="WP_130181883.1">
    <property type="nucleotide sequence ID" value="NZ_CP035945.1"/>
</dbReference>
<evidence type="ECO:0000313" key="2">
    <source>
        <dbReference type="EMBL" id="QBE98462.1"/>
    </source>
</evidence>
<keyword evidence="2" id="KW-0808">Transferase</keyword>
<proteinExistence type="predicted"/>
<dbReference type="Proteomes" id="UP000289794">
    <property type="component" value="Chromosome"/>
</dbReference>
<evidence type="ECO:0000259" key="1">
    <source>
        <dbReference type="Pfam" id="PF13847"/>
    </source>
</evidence>
<dbReference type="GO" id="GO:0008168">
    <property type="term" value="F:methyltransferase activity"/>
    <property type="evidence" value="ECO:0007669"/>
    <property type="project" value="UniProtKB-KW"/>
</dbReference>
<dbReference type="CDD" id="cd02440">
    <property type="entry name" value="AdoMet_MTases"/>
    <property type="match status" value="1"/>
</dbReference>
<dbReference type="PANTHER" id="PTHR43591">
    <property type="entry name" value="METHYLTRANSFERASE"/>
    <property type="match status" value="1"/>
</dbReference>